<sequence length="185" mass="21105">MTVMLGMLFDIPQAMKEEEVEVILSLAKKTWFKNEPASEIDNWFNDLTVSKFVKTIQRGALDGFNLAPRLRRSLLISTCHLFSILTEADEGEDAAIQIIREQYKMVHYCDAQPDDSPRYLDPSVSGAHVVNGFRAAISQLEHTLEVSKAWHEADREDYRTPIEGKKARNIETVMRELPNCLGHNE</sequence>
<organism evidence="1 2">
    <name type="scientific">Fusarium heterosporum</name>
    <dbReference type="NCBI Taxonomy" id="42747"/>
    <lineage>
        <taxon>Eukaryota</taxon>
        <taxon>Fungi</taxon>
        <taxon>Dikarya</taxon>
        <taxon>Ascomycota</taxon>
        <taxon>Pezizomycotina</taxon>
        <taxon>Sordariomycetes</taxon>
        <taxon>Hypocreomycetidae</taxon>
        <taxon>Hypocreales</taxon>
        <taxon>Nectriaceae</taxon>
        <taxon>Fusarium</taxon>
        <taxon>Fusarium heterosporum species complex</taxon>
    </lineage>
</organism>
<evidence type="ECO:0000313" key="2">
    <source>
        <dbReference type="Proteomes" id="UP000567885"/>
    </source>
</evidence>
<proteinExistence type="predicted"/>
<protein>
    <submittedName>
        <fullName evidence="1">Uncharacterized protein</fullName>
    </submittedName>
</protein>
<evidence type="ECO:0000313" key="1">
    <source>
        <dbReference type="EMBL" id="KAF5660708.1"/>
    </source>
</evidence>
<name>A0A8H5WJR8_FUSHE</name>
<keyword evidence="2" id="KW-1185">Reference proteome</keyword>
<dbReference type="AlphaFoldDB" id="A0A8H5WJR8"/>
<reference evidence="1 2" key="1">
    <citation type="submission" date="2020-05" db="EMBL/GenBank/DDBJ databases">
        <title>Identification and distribution of gene clusters putatively required for synthesis of sphingolipid metabolism inhibitors in phylogenetically diverse species of the filamentous fungus Fusarium.</title>
        <authorList>
            <person name="Kim H.-S."/>
            <person name="Busman M."/>
            <person name="Brown D.W."/>
            <person name="Divon H."/>
            <person name="Uhlig S."/>
            <person name="Proctor R.H."/>
        </authorList>
    </citation>
    <scope>NUCLEOTIDE SEQUENCE [LARGE SCALE GENOMIC DNA]</scope>
    <source>
        <strain evidence="1 2">NRRL 20693</strain>
    </source>
</reference>
<accession>A0A8H5WJR8</accession>
<dbReference type="EMBL" id="JAAGWQ010000191">
    <property type="protein sequence ID" value="KAF5660708.1"/>
    <property type="molecule type" value="Genomic_DNA"/>
</dbReference>
<gene>
    <name evidence="1" type="ORF">FHETE_8805</name>
</gene>
<comment type="caution">
    <text evidence="1">The sequence shown here is derived from an EMBL/GenBank/DDBJ whole genome shotgun (WGS) entry which is preliminary data.</text>
</comment>
<dbReference type="Proteomes" id="UP000567885">
    <property type="component" value="Unassembled WGS sequence"/>
</dbReference>